<proteinExistence type="predicted"/>
<reference evidence="3 4" key="1">
    <citation type="submission" date="2006-05" db="EMBL/GenBank/DDBJ databases">
        <authorList>
            <person name="King G."/>
            <person name="Ferriera S."/>
            <person name="Johnson J."/>
            <person name="Kravitz S."/>
            <person name="Beeson K."/>
            <person name="Sutton G."/>
            <person name="Rogers Y.-H."/>
            <person name="Friedman R."/>
            <person name="Frazier M."/>
            <person name="Venter J.C."/>
        </authorList>
    </citation>
    <scope>NUCLEOTIDE SEQUENCE [LARGE SCALE GENOMIC DNA]</scope>
    <source>
        <strain evidence="4">ATCC 25650 / DSM 13394 / JCM 20685 / NBRC 16684 / NCIMB 2208 / IAM 12614 / B1</strain>
    </source>
</reference>
<protein>
    <recommendedName>
        <fullName evidence="2">DUF6867 domain-containing protein</fullName>
    </recommendedName>
</protein>
<dbReference type="EMBL" id="AAUW01000009">
    <property type="protein sequence ID" value="EAV43480.1"/>
    <property type="molecule type" value="Genomic_DNA"/>
</dbReference>
<dbReference type="RefSeq" id="WP_006935274.1">
    <property type="nucleotide sequence ID" value="NZ_AAUW01000009.1"/>
</dbReference>
<dbReference type="InterPro" id="IPR049201">
    <property type="entry name" value="DUF6867"/>
</dbReference>
<sequence length="122" mass="13919">MGILYQTGFGVFLVLLCGLGGGAAWMTGRACANTWRPLYVLFWFVFLLSLAIRFLTFALFDGTLLSVHYLVVDYVILLAFGLAGWRYTRTSQMTTQYVWLYEKTSPFSWRLKTGQTDKYAKG</sequence>
<feature type="transmembrane region" description="Helical" evidence="1">
    <location>
        <begin position="6"/>
        <end position="26"/>
    </location>
</feature>
<evidence type="ECO:0000313" key="3">
    <source>
        <dbReference type="EMBL" id="EAV43480.1"/>
    </source>
</evidence>
<evidence type="ECO:0000256" key="1">
    <source>
        <dbReference type="SAM" id="Phobius"/>
    </source>
</evidence>
<accession>A0NU78</accession>
<dbReference type="Proteomes" id="UP000004848">
    <property type="component" value="Unassembled WGS sequence"/>
</dbReference>
<keyword evidence="1" id="KW-0812">Transmembrane</keyword>
<feature type="transmembrane region" description="Helical" evidence="1">
    <location>
        <begin position="38"/>
        <end position="60"/>
    </location>
</feature>
<dbReference type="GeneID" id="68847002"/>
<gene>
    <name evidence="3" type="ORF">SIAM614_02346</name>
</gene>
<dbReference type="Pfam" id="PF21741">
    <property type="entry name" value="DUF6867"/>
    <property type="match status" value="1"/>
</dbReference>
<name>A0NU78_ROSAI</name>
<keyword evidence="1" id="KW-1133">Transmembrane helix</keyword>
<comment type="caution">
    <text evidence="3">The sequence shown here is derived from an EMBL/GenBank/DDBJ whole genome shotgun (WGS) entry which is preliminary data.</text>
</comment>
<feature type="domain" description="DUF6867" evidence="2">
    <location>
        <begin position="10"/>
        <end position="111"/>
    </location>
</feature>
<dbReference type="AlphaFoldDB" id="A0NU78"/>
<organism evidence="3 4">
    <name type="scientific">Roseibium aggregatum (strain ATCC 25650 / DSM 13394 / JCM 20685 / NBRC 16684 / NCIMB 2208 / IAM 12614 / B1)</name>
    <name type="common">Stappia aggregata</name>
    <dbReference type="NCBI Taxonomy" id="384765"/>
    <lineage>
        <taxon>Bacteria</taxon>
        <taxon>Pseudomonadati</taxon>
        <taxon>Pseudomonadota</taxon>
        <taxon>Alphaproteobacteria</taxon>
        <taxon>Hyphomicrobiales</taxon>
        <taxon>Stappiaceae</taxon>
        <taxon>Roseibium</taxon>
    </lineage>
</organism>
<feature type="transmembrane region" description="Helical" evidence="1">
    <location>
        <begin position="66"/>
        <end position="85"/>
    </location>
</feature>
<dbReference type="eggNOG" id="ENOG5032SWS">
    <property type="taxonomic scope" value="Bacteria"/>
</dbReference>
<keyword evidence="1" id="KW-0472">Membrane</keyword>
<evidence type="ECO:0000259" key="2">
    <source>
        <dbReference type="Pfam" id="PF21741"/>
    </source>
</evidence>
<dbReference type="OrthoDB" id="9806174at2"/>
<evidence type="ECO:0000313" key="4">
    <source>
        <dbReference type="Proteomes" id="UP000004848"/>
    </source>
</evidence>